<organism evidence="8 9">
    <name type="scientific">Streptomyces albiflavescens</name>
    <dbReference type="NCBI Taxonomy" id="1623582"/>
    <lineage>
        <taxon>Bacteria</taxon>
        <taxon>Bacillati</taxon>
        <taxon>Actinomycetota</taxon>
        <taxon>Actinomycetes</taxon>
        <taxon>Kitasatosporales</taxon>
        <taxon>Streptomycetaceae</taxon>
        <taxon>Streptomyces</taxon>
    </lineage>
</organism>
<keyword evidence="3" id="KW-0560">Oxidoreductase</keyword>
<gene>
    <name evidence="8" type="ORF">GCM10011579_022130</name>
</gene>
<evidence type="ECO:0000256" key="3">
    <source>
        <dbReference type="ARBA" id="ARBA00023002"/>
    </source>
</evidence>
<evidence type="ECO:0000256" key="5">
    <source>
        <dbReference type="ARBA" id="ARBA00035013"/>
    </source>
</evidence>
<keyword evidence="4" id="KW-0408">Iron</keyword>
<evidence type="ECO:0000313" key="8">
    <source>
        <dbReference type="EMBL" id="GGN58602.1"/>
    </source>
</evidence>
<dbReference type="EC" id="1.13.11.93" evidence="6"/>
<keyword evidence="2" id="KW-0223">Dioxygenase</keyword>
<dbReference type="PANTHER" id="PTHR39479">
    <property type="match status" value="1"/>
</dbReference>
<evidence type="ECO:0000256" key="2">
    <source>
        <dbReference type="ARBA" id="ARBA00022964"/>
    </source>
</evidence>
<evidence type="ECO:0000256" key="7">
    <source>
        <dbReference type="ARBA" id="ARBA00035045"/>
    </source>
</evidence>
<dbReference type="AlphaFoldDB" id="A0A918D275"/>
<comment type="cofactor">
    <cofactor evidence="1">
        <name>Fe(2+)</name>
        <dbReference type="ChEBI" id="CHEBI:29033"/>
    </cofactor>
</comment>
<name>A0A918D275_9ACTN</name>
<dbReference type="PANTHER" id="PTHR39479:SF2">
    <property type="entry name" value="2-OXOADIPATE DIOXYGENASE_DECARBOXYLASE"/>
    <property type="match status" value="1"/>
</dbReference>
<dbReference type="GO" id="GO:0051213">
    <property type="term" value="F:dioxygenase activity"/>
    <property type="evidence" value="ECO:0007669"/>
    <property type="project" value="UniProtKB-KW"/>
</dbReference>
<comment type="similarity">
    <text evidence="5">Belongs to the 2-oxoadipate dioxygenase/decarboxylase family.</text>
</comment>
<dbReference type="EMBL" id="BMMM01000003">
    <property type="protein sequence ID" value="GGN58602.1"/>
    <property type="molecule type" value="Genomic_DNA"/>
</dbReference>
<evidence type="ECO:0000256" key="4">
    <source>
        <dbReference type="ARBA" id="ARBA00023004"/>
    </source>
</evidence>
<sequence>MRVEPIVYEDFLPRSAAGIFQSNLSGEGTRHNDQEGTAYDAAWLSGAIGRDVLDPFALYCYSEAGPSITSDCCTDSASDRACGPTCTHPLRVSCGVP</sequence>
<evidence type="ECO:0000256" key="6">
    <source>
        <dbReference type="ARBA" id="ARBA00035023"/>
    </source>
</evidence>
<reference evidence="8 9" key="1">
    <citation type="journal article" date="2014" name="Int. J. Syst. Evol. Microbiol.">
        <title>Complete genome sequence of Corynebacterium casei LMG S-19264T (=DSM 44701T), isolated from a smear-ripened cheese.</title>
        <authorList>
            <consortium name="US DOE Joint Genome Institute (JGI-PGF)"/>
            <person name="Walter F."/>
            <person name="Albersmeier A."/>
            <person name="Kalinowski J."/>
            <person name="Ruckert C."/>
        </authorList>
    </citation>
    <scope>NUCLEOTIDE SEQUENCE [LARGE SCALE GENOMIC DNA]</scope>
    <source>
        <strain evidence="8 9">CGMCC 4.7111</strain>
    </source>
</reference>
<dbReference type="InterPro" id="IPR009770">
    <property type="entry name" value="HGLS"/>
</dbReference>
<dbReference type="Proteomes" id="UP000600365">
    <property type="component" value="Unassembled WGS sequence"/>
</dbReference>
<keyword evidence="9" id="KW-1185">Reference proteome</keyword>
<protein>
    <recommendedName>
        <fullName evidence="6">2-oxoadipate dioxygenase/decarboxylase</fullName>
        <ecNumber evidence="6">1.13.11.93</ecNumber>
    </recommendedName>
    <alternativeName>
        <fullName evidence="7">2-hydroxyglutarate synthase</fullName>
    </alternativeName>
</protein>
<dbReference type="Pfam" id="PF07063">
    <property type="entry name" value="HGLS"/>
    <property type="match status" value="1"/>
</dbReference>
<proteinExistence type="inferred from homology"/>
<evidence type="ECO:0000313" key="9">
    <source>
        <dbReference type="Proteomes" id="UP000600365"/>
    </source>
</evidence>
<evidence type="ECO:0000256" key="1">
    <source>
        <dbReference type="ARBA" id="ARBA00001954"/>
    </source>
</evidence>
<comment type="caution">
    <text evidence="8">The sequence shown here is derived from an EMBL/GenBank/DDBJ whole genome shotgun (WGS) entry which is preliminary data.</text>
</comment>
<accession>A0A918D275</accession>
<dbReference type="Gene3D" id="3.10.180.80">
    <property type="entry name" value="Uncharacterised protein PF07063, DUF1338"/>
    <property type="match status" value="1"/>
</dbReference>